<dbReference type="InterPro" id="IPR024983">
    <property type="entry name" value="CHAT_dom"/>
</dbReference>
<dbReference type="Pfam" id="PF05226">
    <property type="entry name" value="CHASE2"/>
    <property type="match status" value="1"/>
</dbReference>
<sequence>MNNEHYPKKLVILKLDGDFQSHGFRVTLAIGWDGAPPDIELKGVLDAAPEFADRIQSHWHHKYRCISAPYRIKPKKIIYDGSVSQRLRDCQDSATELGDRLRTWLDGEGFRPLDRRLRESLSRQDTIRFLVSTTDPHLQKLPWHLWDFFDHYPKAELALTDPQFERPSQFTSNQRTPKVKILAILGHSQGIDIESDRQLLESLPHTDIKFLVEKSRREINDQLWEKQWDIIFFAGHSETEGETGRIYINQTDSLTIDELWYALRKAVERGLKLAIFNSCDGLGLARQLDDIQIPQMIVMRELVPDRVAQEFLKYFLTAFAQGQPFYLAVRDARERLQGLESQFPCASWLPVIVQNPTQVPPSWNDWISDTTAKPVKRRRRGWQLVLGASVMVTSLVMGVRSLGWLQSTEQQAFDQLLEMRPTPSLDPRLLMVEVTAGDIKQLGGEYPLHDRTLLKLLQKLETYQPRAIGLDIFRDRPEGEGRDELVQYLQTSDRVIPICVIPSPHIPEGVASPPGLPKERLGFADIVVDPDGIVRRHLIAMKPPAVSSCSTFYSLSFQLALHYLQAEGISPEFISEDRWQLGSVTLTNLNANPGFYQRGVGLEGFQVLLNYRSPEFAKTMVERVTLSDIWANRVNSDFLQDKIILIGITDPTIKDEFQTPGNHEMRGLFLHSQMVSQIISAAVGERPLLAFFPLWGDLVCVGIGSVIGGAIAWHYRESLLRLGLAVGVSMITINGIGWFIFIQTGSILPMVPVMLAVVATSVSLGAYQVFRTSRSDETP</sequence>
<dbReference type="Proteomes" id="UP000003835">
    <property type="component" value="Unassembled WGS sequence"/>
</dbReference>
<dbReference type="SMART" id="SM01080">
    <property type="entry name" value="CHASE2"/>
    <property type="match status" value="1"/>
</dbReference>
<keyword evidence="1" id="KW-1133">Transmembrane helix</keyword>
<accession>B4W4W6</accession>
<dbReference type="STRING" id="118168.MC7420_5954"/>
<keyword evidence="1" id="KW-0812">Transmembrane</keyword>
<dbReference type="OrthoDB" id="444941at2"/>
<protein>
    <recommendedName>
        <fullName evidence="2">CHASE2 domain-containing protein</fullName>
    </recommendedName>
</protein>
<feature type="transmembrane region" description="Helical" evidence="1">
    <location>
        <begin position="747"/>
        <end position="770"/>
    </location>
</feature>
<feature type="domain" description="CHASE2" evidence="2">
    <location>
        <begin position="405"/>
        <end position="711"/>
    </location>
</feature>
<keyword evidence="4" id="KW-1185">Reference proteome</keyword>
<dbReference type="EMBL" id="DS989882">
    <property type="protein sequence ID" value="EDX70751.1"/>
    <property type="molecule type" value="Genomic_DNA"/>
</dbReference>
<dbReference type="AlphaFoldDB" id="B4W4W6"/>
<proteinExistence type="predicted"/>
<dbReference type="InterPro" id="IPR007890">
    <property type="entry name" value="CHASE2"/>
</dbReference>
<dbReference type="Pfam" id="PF12770">
    <property type="entry name" value="CHAT"/>
    <property type="match status" value="1"/>
</dbReference>
<evidence type="ECO:0000259" key="2">
    <source>
        <dbReference type="SMART" id="SM01080"/>
    </source>
</evidence>
<feature type="transmembrane region" description="Helical" evidence="1">
    <location>
        <begin position="688"/>
        <end position="712"/>
    </location>
</feature>
<feature type="transmembrane region" description="Helical" evidence="1">
    <location>
        <begin position="719"/>
        <end position="741"/>
    </location>
</feature>
<dbReference type="RefSeq" id="WP_006106406.1">
    <property type="nucleotide sequence ID" value="NZ_DS989882.1"/>
</dbReference>
<name>B4W4W6_9CYAN</name>
<evidence type="ECO:0000313" key="3">
    <source>
        <dbReference type="EMBL" id="EDX70751.1"/>
    </source>
</evidence>
<reference evidence="3 4" key="1">
    <citation type="submission" date="2008-07" db="EMBL/GenBank/DDBJ databases">
        <authorList>
            <person name="Tandeau de Marsac N."/>
            <person name="Ferriera S."/>
            <person name="Johnson J."/>
            <person name="Kravitz S."/>
            <person name="Beeson K."/>
            <person name="Sutton G."/>
            <person name="Rogers Y.-H."/>
            <person name="Friedman R."/>
            <person name="Frazier M."/>
            <person name="Venter J.C."/>
        </authorList>
    </citation>
    <scope>NUCLEOTIDE SEQUENCE [LARGE SCALE GENOMIC DNA]</scope>
    <source>
        <strain evidence="3 4">PCC 7420</strain>
    </source>
</reference>
<evidence type="ECO:0000256" key="1">
    <source>
        <dbReference type="SAM" id="Phobius"/>
    </source>
</evidence>
<dbReference type="HOGENOM" id="CLU_010903_0_0_3"/>
<gene>
    <name evidence="3" type="ORF">MC7420_5954</name>
</gene>
<evidence type="ECO:0000313" key="4">
    <source>
        <dbReference type="Proteomes" id="UP000003835"/>
    </source>
</evidence>
<organism evidence="3 4">
    <name type="scientific">Coleofasciculus chthonoplastes PCC 7420</name>
    <dbReference type="NCBI Taxonomy" id="118168"/>
    <lineage>
        <taxon>Bacteria</taxon>
        <taxon>Bacillati</taxon>
        <taxon>Cyanobacteriota</taxon>
        <taxon>Cyanophyceae</taxon>
        <taxon>Coleofasciculales</taxon>
        <taxon>Coleofasciculaceae</taxon>
        <taxon>Coleofasciculus</taxon>
    </lineage>
</organism>
<keyword evidence="1" id="KW-0472">Membrane</keyword>
<dbReference type="eggNOG" id="COG4252">
    <property type="taxonomic scope" value="Bacteria"/>
</dbReference>